<dbReference type="RefSeq" id="WP_141953204.1">
    <property type="nucleotide sequence ID" value="NZ_VFOZ01000001.1"/>
</dbReference>
<evidence type="ECO:0000313" key="12">
    <source>
        <dbReference type="Proteomes" id="UP000316096"/>
    </source>
</evidence>
<dbReference type="NCBIfam" id="TIGR01510">
    <property type="entry name" value="coaD_prev_kdtB"/>
    <property type="match status" value="1"/>
</dbReference>
<feature type="binding site" evidence="9">
    <location>
        <position position="98"/>
    </location>
    <ligand>
        <name>ATP</name>
        <dbReference type="ChEBI" id="CHEBI:30616"/>
    </ligand>
</feature>
<dbReference type="CDD" id="cd02163">
    <property type="entry name" value="PPAT"/>
    <property type="match status" value="1"/>
</dbReference>
<dbReference type="SUPFAM" id="SSF52374">
    <property type="entry name" value="Nucleotidylyl transferase"/>
    <property type="match status" value="1"/>
</dbReference>
<feature type="site" description="Transition state stabilizer" evidence="9">
    <location>
        <position position="17"/>
    </location>
</feature>
<dbReference type="InterPro" id="IPR004821">
    <property type="entry name" value="Cyt_trans-like"/>
</dbReference>
<keyword evidence="1 9" id="KW-0963">Cytoplasm</keyword>
<dbReference type="GO" id="GO:0005737">
    <property type="term" value="C:cytoplasm"/>
    <property type="evidence" value="ECO:0007669"/>
    <property type="project" value="UniProtKB-SubCell"/>
</dbReference>
<comment type="function">
    <text evidence="9">Reversibly transfers an adenylyl group from ATP to 4'-phosphopantetheine, yielding dephospho-CoA (dPCoA) and pyrophosphate.</text>
</comment>
<evidence type="ECO:0000256" key="1">
    <source>
        <dbReference type="ARBA" id="ARBA00022490"/>
    </source>
</evidence>
<accession>A0A543CDR8</accession>
<dbReference type="InterPro" id="IPR001980">
    <property type="entry name" value="PPAT"/>
</dbReference>
<dbReference type="OrthoDB" id="9806661at2"/>
<evidence type="ECO:0000313" key="11">
    <source>
        <dbReference type="EMBL" id="TQL95234.1"/>
    </source>
</evidence>
<evidence type="ECO:0000256" key="8">
    <source>
        <dbReference type="ARBA" id="ARBA00029346"/>
    </source>
</evidence>
<dbReference type="GO" id="GO:0004595">
    <property type="term" value="F:pantetheine-phosphate adenylyltransferase activity"/>
    <property type="evidence" value="ECO:0007669"/>
    <property type="project" value="UniProtKB-UniRule"/>
</dbReference>
<protein>
    <recommendedName>
        <fullName evidence="9">Phosphopantetheine adenylyltransferase</fullName>
        <ecNumber evidence="9">2.7.7.3</ecNumber>
    </recommendedName>
    <alternativeName>
        <fullName evidence="9">Dephospho-CoA pyrophosphorylase</fullName>
    </alternativeName>
    <alternativeName>
        <fullName evidence="9">Pantetheine-phosphate adenylyltransferase</fullName>
        <shortName evidence="9">PPAT</shortName>
    </alternativeName>
</protein>
<dbReference type="HAMAP" id="MF_00151">
    <property type="entry name" value="PPAT_bact"/>
    <property type="match status" value="1"/>
</dbReference>
<dbReference type="PRINTS" id="PR01020">
    <property type="entry name" value="LPSBIOSNTHSS"/>
</dbReference>
<feature type="binding site" evidence="9">
    <location>
        <position position="87"/>
    </location>
    <ligand>
        <name>substrate</name>
    </ligand>
</feature>
<gene>
    <name evidence="9" type="primary">coaD</name>
    <name evidence="11" type="ORF">FB559_0732</name>
</gene>
<evidence type="ECO:0000256" key="5">
    <source>
        <dbReference type="ARBA" id="ARBA00022840"/>
    </source>
</evidence>
<feature type="binding site" evidence="9">
    <location>
        <begin position="88"/>
        <end position="90"/>
    </location>
    <ligand>
        <name>ATP</name>
        <dbReference type="ChEBI" id="CHEBI:30616"/>
    </ligand>
</feature>
<evidence type="ECO:0000256" key="3">
    <source>
        <dbReference type="ARBA" id="ARBA00022695"/>
    </source>
</evidence>
<feature type="binding site" evidence="9">
    <location>
        <begin position="9"/>
        <end position="10"/>
    </location>
    <ligand>
        <name>ATP</name>
        <dbReference type="ChEBI" id="CHEBI:30616"/>
    </ligand>
</feature>
<comment type="caution">
    <text evidence="11">The sequence shown here is derived from an EMBL/GenBank/DDBJ whole genome shotgun (WGS) entry which is preliminary data.</text>
</comment>
<reference evidence="11 12" key="1">
    <citation type="submission" date="2019-06" db="EMBL/GenBank/DDBJ databases">
        <title>Sequencing the genomes of 1000 actinobacteria strains.</title>
        <authorList>
            <person name="Klenk H.-P."/>
        </authorList>
    </citation>
    <scope>NUCLEOTIDE SEQUENCE [LARGE SCALE GENOMIC DNA]</scope>
    <source>
        <strain evidence="11 12">DSM 102200</strain>
    </source>
</reference>
<name>A0A543CDR8_9ACTN</name>
<comment type="similarity">
    <text evidence="9">Belongs to the bacterial CoaD family.</text>
</comment>
<evidence type="ECO:0000256" key="9">
    <source>
        <dbReference type="HAMAP-Rule" id="MF_00151"/>
    </source>
</evidence>
<dbReference type="GO" id="GO:0015937">
    <property type="term" value="P:coenzyme A biosynthetic process"/>
    <property type="evidence" value="ECO:0007669"/>
    <property type="project" value="UniProtKB-UniRule"/>
</dbReference>
<keyword evidence="7 9" id="KW-0173">Coenzyme A biosynthesis</keyword>
<dbReference type="Proteomes" id="UP000316096">
    <property type="component" value="Unassembled WGS sequence"/>
</dbReference>
<dbReference type="Pfam" id="PF01467">
    <property type="entry name" value="CTP_transf_like"/>
    <property type="match status" value="1"/>
</dbReference>
<keyword evidence="3 9" id="KW-0548">Nucleotidyltransferase</keyword>
<keyword evidence="12" id="KW-1185">Reference proteome</keyword>
<feature type="binding site" evidence="9">
    <location>
        <position position="9"/>
    </location>
    <ligand>
        <name>substrate</name>
    </ligand>
</feature>
<dbReference type="GO" id="GO:0005524">
    <property type="term" value="F:ATP binding"/>
    <property type="evidence" value="ECO:0007669"/>
    <property type="project" value="UniProtKB-KW"/>
</dbReference>
<proteinExistence type="inferred from homology"/>
<dbReference type="Gene3D" id="3.40.50.620">
    <property type="entry name" value="HUPs"/>
    <property type="match status" value="1"/>
</dbReference>
<evidence type="ECO:0000256" key="6">
    <source>
        <dbReference type="ARBA" id="ARBA00022842"/>
    </source>
</evidence>
<keyword evidence="2 9" id="KW-0808">Transferase</keyword>
<sequence>MRRVVCPGSYDPVTNGHLDIISRASRLYDEVVVAVLINISKKSLFTVEERVEMIGEVTKEYGNVSVEKFHGLTVDFCRERGIPVIVRGLRAVSDFDYELQIAQMNHQMAGVETMFMATNPLYSFLSSSLVKEIAQYGGDVSGLVPEPVQRRLTRRFSES</sequence>
<organism evidence="11 12">
    <name type="scientific">Actinoallomurus bryophytorum</name>
    <dbReference type="NCBI Taxonomy" id="1490222"/>
    <lineage>
        <taxon>Bacteria</taxon>
        <taxon>Bacillati</taxon>
        <taxon>Actinomycetota</taxon>
        <taxon>Actinomycetes</taxon>
        <taxon>Streptosporangiales</taxon>
        <taxon>Thermomonosporaceae</taxon>
        <taxon>Actinoallomurus</taxon>
    </lineage>
</organism>
<evidence type="ECO:0000256" key="7">
    <source>
        <dbReference type="ARBA" id="ARBA00022993"/>
    </source>
</evidence>
<feature type="binding site" evidence="9">
    <location>
        <begin position="122"/>
        <end position="128"/>
    </location>
    <ligand>
        <name>ATP</name>
        <dbReference type="ChEBI" id="CHEBI:30616"/>
    </ligand>
</feature>
<feature type="binding site" evidence="9">
    <location>
        <position position="41"/>
    </location>
    <ligand>
        <name>substrate</name>
    </ligand>
</feature>
<dbReference type="UniPathway" id="UPA00241">
    <property type="reaction ID" value="UER00355"/>
</dbReference>
<dbReference type="NCBIfam" id="TIGR00125">
    <property type="entry name" value="cyt_tran_rel"/>
    <property type="match status" value="1"/>
</dbReference>
<evidence type="ECO:0000259" key="10">
    <source>
        <dbReference type="Pfam" id="PF01467"/>
    </source>
</evidence>
<keyword evidence="5 9" id="KW-0067">ATP-binding</keyword>
<keyword evidence="4 9" id="KW-0547">Nucleotide-binding</keyword>
<evidence type="ECO:0000256" key="4">
    <source>
        <dbReference type="ARBA" id="ARBA00022741"/>
    </source>
</evidence>
<dbReference type="PANTHER" id="PTHR21342">
    <property type="entry name" value="PHOSPHOPANTETHEINE ADENYLYLTRANSFERASE"/>
    <property type="match status" value="1"/>
</dbReference>
<dbReference type="AlphaFoldDB" id="A0A543CDR8"/>
<comment type="pathway">
    <text evidence="9">Cofactor biosynthesis; coenzyme A biosynthesis; CoA from (R)-pantothenate: step 4/5.</text>
</comment>
<dbReference type="PANTHER" id="PTHR21342:SF1">
    <property type="entry name" value="PHOSPHOPANTETHEINE ADENYLYLTRANSFERASE"/>
    <property type="match status" value="1"/>
</dbReference>
<feature type="domain" description="Cytidyltransferase-like" evidence="10">
    <location>
        <begin position="5"/>
        <end position="132"/>
    </location>
</feature>
<dbReference type="EMBL" id="VFOZ01000001">
    <property type="protein sequence ID" value="TQL95234.1"/>
    <property type="molecule type" value="Genomic_DNA"/>
</dbReference>
<dbReference type="EC" id="2.7.7.3" evidence="9"/>
<comment type="catalytic activity">
    <reaction evidence="8 9">
        <text>(R)-4'-phosphopantetheine + ATP + H(+) = 3'-dephospho-CoA + diphosphate</text>
        <dbReference type="Rhea" id="RHEA:19801"/>
        <dbReference type="ChEBI" id="CHEBI:15378"/>
        <dbReference type="ChEBI" id="CHEBI:30616"/>
        <dbReference type="ChEBI" id="CHEBI:33019"/>
        <dbReference type="ChEBI" id="CHEBI:57328"/>
        <dbReference type="ChEBI" id="CHEBI:61723"/>
        <dbReference type="EC" id="2.7.7.3"/>
    </reaction>
</comment>
<comment type="subcellular location">
    <subcellularLocation>
        <location evidence="9">Cytoplasm</location>
    </subcellularLocation>
</comment>
<keyword evidence="6 9" id="KW-0460">Magnesium</keyword>
<feature type="binding site" evidence="9">
    <location>
        <position position="73"/>
    </location>
    <ligand>
        <name>substrate</name>
    </ligand>
</feature>
<comment type="cofactor">
    <cofactor evidence="9">
        <name>Mg(2+)</name>
        <dbReference type="ChEBI" id="CHEBI:18420"/>
    </cofactor>
</comment>
<dbReference type="InterPro" id="IPR014729">
    <property type="entry name" value="Rossmann-like_a/b/a_fold"/>
</dbReference>
<comment type="subunit">
    <text evidence="9">Homohexamer.</text>
</comment>
<feature type="binding site" evidence="9">
    <location>
        <position position="17"/>
    </location>
    <ligand>
        <name>ATP</name>
        <dbReference type="ChEBI" id="CHEBI:30616"/>
    </ligand>
</feature>
<evidence type="ECO:0000256" key="2">
    <source>
        <dbReference type="ARBA" id="ARBA00022679"/>
    </source>
</evidence>